<proteinExistence type="evidence at transcript level"/>
<sequence>MLRSNRLFSSTRTLKRLRASPYFALITREESMATKKESEGGLKEKA</sequence>
<evidence type="ECO:0000313" key="1">
    <source>
        <dbReference type="EMBL" id="AFK42594.1"/>
    </source>
</evidence>
<reference evidence="1" key="1">
    <citation type="submission" date="2012-05" db="EMBL/GenBank/DDBJ databases">
        <authorList>
            <person name="Krishnakumar V."/>
            <person name="Cheung F."/>
            <person name="Xiao Y."/>
            <person name="Chan A."/>
            <person name="Moskal W.A."/>
            <person name="Town C.D."/>
        </authorList>
    </citation>
    <scope>NUCLEOTIDE SEQUENCE</scope>
</reference>
<organism evidence="1">
    <name type="scientific">Medicago truncatula</name>
    <name type="common">Barrel medic</name>
    <name type="synonym">Medicago tribuloides</name>
    <dbReference type="NCBI Taxonomy" id="3880"/>
    <lineage>
        <taxon>Eukaryota</taxon>
        <taxon>Viridiplantae</taxon>
        <taxon>Streptophyta</taxon>
        <taxon>Embryophyta</taxon>
        <taxon>Tracheophyta</taxon>
        <taxon>Spermatophyta</taxon>
        <taxon>Magnoliopsida</taxon>
        <taxon>eudicotyledons</taxon>
        <taxon>Gunneridae</taxon>
        <taxon>Pentapetalae</taxon>
        <taxon>rosids</taxon>
        <taxon>fabids</taxon>
        <taxon>Fabales</taxon>
        <taxon>Fabaceae</taxon>
        <taxon>Papilionoideae</taxon>
        <taxon>50 kb inversion clade</taxon>
        <taxon>NPAAA clade</taxon>
        <taxon>Hologalegina</taxon>
        <taxon>IRL clade</taxon>
        <taxon>Trifolieae</taxon>
        <taxon>Medicago</taxon>
    </lineage>
</organism>
<accession>I3SQQ2</accession>
<protein>
    <submittedName>
        <fullName evidence="1">Uncharacterized protein</fullName>
    </submittedName>
</protein>
<dbReference type="AlphaFoldDB" id="I3SQQ2"/>
<dbReference type="EMBL" id="BT142800">
    <property type="protein sequence ID" value="AFK42594.1"/>
    <property type="molecule type" value="mRNA"/>
</dbReference>
<name>I3SQQ2_MEDTR</name>